<reference evidence="1" key="1">
    <citation type="submission" date="2023-04" db="EMBL/GenBank/DDBJ databases">
        <title>Draft Genome sequencing of Naganishia species isolated from polar environments using Oxford Nanopore Technology.</title>
        <authorList>
            <person name="Leo P."/>
            <person name="Venkateswaran K."/>
        </authorList>
    </citation>
    <scope>NUCLEOTIDE SEQUENCE</scope>
    <source>
        <strain evidence="1">DBVPG 5303</strain>
    </source>
</reference>
<accession>A0ACC2XW40</accession>
<evidence type="ECO:0000313" key="2">
    <source>
        <dbReference type="Proteomes" id="UP001234202"/>
    </source>
</evidence>
<proteinExistence type="predicted"/>
<name>A0ACC2XW40_9TREE</name>
<dbReference type="EMBL" id="JASBWV010000001">
    <property type="protein sequence ID" value="KAJ9127851.1"/>
    <property type="molecule type" value="Genomic_DNA"/>
</dbReference>
<protein>
    <submittedName>
        <fullName evidence="1">Uncharacterized protein</fullName>
    </submittedName>
</protein>
<keyword evidence="2" id="KW-1185">Reference proteome</keyword>
<comment type="caution">
    <text evidence="1">The sequence shown here is derived from an EMBL/GenBank/DDBJ whole genome shotgun (WGS) entry which is preliminary data.</text>
</comment>
<gene>
    <name evidence="1" type="ORF">QFC24_000135</name>
</gene>
<dbReference type="Proteomes" id="UP001234202">
    <property type="component" value="Unassembled WGS sequence"/>
</dbReference>
<sequence length="644" mass="71790">MASLENDRERFYERDNLEPFRGGVKTAGEIGSRVDRPEEDDPTSPDTIMCASPSTAVPAVDTQRMDSLSIRDDGYDRWNSNGDPGPQSIASMSAQRRKLSNTSNALVTRSKTLSQMRGRDDGSHESESQEDEDFSLTTPTRSRRLSLRRPETQDDQEASFTPAGTFSSSSFLDPGTNIKGISSNSRRSSYRKNSRFIDPEIATRMKRWIDEIVVCNFDLDRGPVVERRMAGRPWAKGEKANVAFSAFPDTSLFQEGQISYSFKIRAPVEEDAEAFTNSSQSYFDAAVKPQGQEEDPLSTPLPTRTSAQSNSRASPISTQRDSGFFGPETEGPETPSTMKVLPTKGETAAEYRKWDEKGRKWLYGYVWFHQRKDQSITRGYMQRSIVILSHLAYPSLFTAVLEKIAPIYFSHGYPALEAACYGIASWPDPVPGATLELPLLTEILTVTLPEMNEAPQMPTKRAAPKPHEASVILASLPTVSPLRVFSAFLPSLWHIWECLVLGEPLLVIAPDPKTCSDIVWWMRDLIRPLPASNLDIRPYLHIHDLDFRLIVNANKPPTGVVVGVTNPFFRNAASHWPNVISAVTPGVGSPNAAMGLVQDKQGFQSKRKRHVSKDRLLLKRLEDLVASGHLDGMSSRWTEAPSFH</sequence>
<organism evidence="1 2">
    <name type="scientific">Naganishia onofrii</name>
    <dbReference type="NCBI Taxonomy" id="1851511"/>
    <lineage>
        <taxon>Eukaryota</taxon>
        <taxon>Fungi</taxon>
        <taxon>Dikarya</taxon>
        <taxon>Basidiomycota</taxon>
        <taxon>Agaricomycotina</taxon>
        <taxon>Tremellomycetes</taxon>
        <taxon>Filobasidiales</taxon>
        <taxon>Filobasidiaceae</taxon>
        <taxon>Naganishia</taxon>
    </lineage>
</organism>
<evidence type="ECO:0000313" key="1">
    <source>
        <dbReference type="EMBL" id="KAJ9127851.1"/>
    </source>
</evidence>